<evidence type="ECO:0000313" key="7">
    <source>
        <dbReference type="Proteomes" id="UP000244093"/>
    </source>
</evidence>
<dbReference type="Gene3D" id="1.10.10.10">
    <property type="entry name" value="Winged helix-like DNA-binding domain superfamily/Winged helix DNA-binding domain"/>
    <property type="match status" value="1"/>
</dbReference>
<dbReference type="InterPro" id="IPR036390">
    <property type="entry name" value="WH_DNA-bd_sf"/>
</dbReference>
<feature type="domain" description="Tryptophan synthase beta chain-like PALP" evidence="4">
    <location>
        <begin position="58"/>
        <end position="337"/>
    </location>
</feature>
<dbReference type="PANTHER" id="PTHR48078:SF6">
    <property type="entry name" value="L-THREONINE DEHYDRATASE CATABOLIC TDCB"/>
    <property type="match status" value="1"/>
</dbReference>
<keyword evidence="3" id="KW-0456">Lyase</keyword>
<dbReference type="InterPro" id="IPR001926">
    <property type="entry name" value="TrpB-like_PALP"/>
</dbReference>
<dbReference type="InterPro" id="IPR050147">
    <property type="entry name" value="Ser/Thr_Dehydratase"/>
</dbReference>
<dbReference type="GO" id="GO:0006565">
    <property type="term" value="P:L-serine catabolic process"/>
    <property type="evidence" value="ECO:0007669"/>
    <property type="project" value="TreeGrafter"/>
</dbReference>
<proteinExistence type="predicted"/>
<dbReference type="InterPro" id="IPR036388">
    <property type="entry name" value="WH-like_DNA-bd_sf"/>
</dbReference>
<evidence type="ECO:0000256" key="2">
    <source>
        <dbReference type="ARBA" id="ARBA00022898"/>
    </source>
</evidence>
<organism evidence="6 7">
    <name type="scientific">Zestosphaera tikiterensis</name>
    <dbReference type="NCBI Taxonomy" id="1973259"/>
    <lineage>
        <taxon>Archaea</taxon>
        <taxon>Thermoproteota</taxon>
        <taxon>Thermoprotei</taxon>
        <taxon>Desulfurococcales</taxon>
        <taxon>Desulfurococcaceae</taxon>
        <taxon>Zestosphaera</taxon>
    </lineage>
</organism>
<dbReference type="CDD" id="cd00090">
    <property type="entry name" value="HTH_ARSR"/>
    <property type="match status" value="1"/>
</dbReference>
<reference evidence="6 7" key="1">
    <citation type="journal article" date="2018" name="Syst. Appl. Microbiol.">
        <title>A new symbiotic nanoarchaeote (Candidatus Nanoclepta minutus) and its host (Zestosphaera tikiterensis gen. nov., sp. nov.) from a New Zealand hot spring.</title>
        <authorList>
            <person name="St John E."/>
            <person name="Liu Y."/>
            <person name="Podar M."/>
            <person name="Stott M.B."/>
            <person name="Meneghin J."/>
            <person name="Chen Z."/>
            <person name="Lagutin K."/>
            <person name="Mitchell K."/>
            <person name="Reysenbach A.L."/>
        </authorList>
    </citation>
    <scope>NUCLEOTIDE SEQUENCE [LARGE SCALE GENOMIC DNA]</scope>
    <source>
        <strain evidence="6">NZ3</strain>
    </source>
</reference>
<dbReference type="InterPro" id="IPR011991">
    <property type="entry name" value="ArsR-like_HTH"/>
</dbReference>
<sequence length="441" mass="49118">MVCGYVENRDVYAVKCPECGGPLIPVSEVSKLVKSRDSSGVWVWSEALVTGSYKPKITIFEGNTPLIKPRILSTFLKIRRFFLKDESKNPTGVYIDRGSATLITTLRHFKFSEVIVASTGDLTISISAYAKQARMKVKTFMPSNVSLSKAYKAMLLTDSCRFVETYDEAVAKALKQELRGYQAAVLATNPYLMDGYKTIVYEVVNELSELDNKPNYIVVPIGDGVLLASIKQAFEDLKLGNVKFLGVKARRETPLLREIYVETPLFKDFIEGLRSSGKLEIVEVEEDEALEASELMIKKEGLMVGPVGSSCVASLTKALNYGEKALKEAVVVAVVTGDSLQDPYLMRALLERTLKPKEIPLLGFTKLKILEILAYEGPKHPYEIWKSLKVKHAIDISKRAVYQHLDELVESGLAVVKDYVKVSGRLRKVYGITDLGLKELK</sequence>
<dbReference type="InterPro" id="IPR036052">
    <property type="entry name" value="TrpB-like_PALP_sf"/>
</dbReference>
<dbReference type="Pfam" id="PF03551">
    <property type="entry name" value="PadR"/>
    <property type="match status" value="1"/>
</dbReference>
<dbReference type="PANTHER" id="PTHR48078">
    <property type="entry name" value="THREONINE DEHYDRATASE, MITOCHONDRIAL-RELATED"/>
    <property type="match status" value="1"/>
</dbReference>
<evidence type="ECO:0000256" key="1">
    <source>
        <dbReference type="ARBA" id="ARBA00001933"/>
    </source>
</evidence>
<evidence type="ECO:0000259" key="4">
    <source>
        <dbReference type="Pfam" id="PF00291"/>
    </source>
</evidence>
<dbReference type="GO" id="GO:0003941">
    <property type="term" value="F:L-serine ammonia-lyase activity"/>
    <property type="evidence" value="ECO:0007669"/>
    <property type="project" value="TreeGrafter"/>
</dbReference>
<evidence type="ECO:0008006" key="8">
    <source>
        <dbReference type="Google" id="ProtNLM"/>
    </source>
</evidence>
<keyword evidence="2" id="KW-0663">Pyridoxal phosphate</keyword>
<evidence type="ECO:0000259" key="5">
    <source>
        <dbReference type="Pfam" id="PF03551"/>
    </source>
</evidence>
<name>A0A2R7Y7R1_9CREN</name>
<comment type="cofactor">
    <cofactor evidence="1">
        <name>pyridoxal 5'-phosphate</name>
        <dbReference type="ChEBI" id="CHEBI:597326"/>
    </cofactor>
</comment>
<dbReference type="Pfam" id="PF00291">
    <property type="entry name" value="PALP"/>
    <property type="match status" value="1"/>
</dbReference>
<protein>
    <recommendedName>
        <fullName evidence="8">Tryptophan synthase beta chain-like PALP domain-containing protein</fullName>
    </recommendedName>
</protein>
<dbReference type="SUPFAM" id="SSF53686">
    <property type="entry name" value="Tryptophan synthase beta subunit-like PLP-dependent enzymes"/>
    <property type="match status" value="1"/>
</dbReference>
<gene>
    <name evidence="6" type="ORF">B7O98_03905</name>
</gene>
<dbReference type="Proteomes" id="UP000244093">
    <property type="component" value="Unassembled WGS sequence"/>
</dbReference>
<dbReference type="SUPFAM" id="SSF46785">
    <property type="entry name" value="Winged helix' DNA-binding domain"/>
    <property type="match status" value="1"/>
</dbReference>
<dbReference type="GO" id="GO:0006567">
    <property type="term" value="P:L-threonine catabolic process"/>
    <property type="evidence" value="ECO:0007669"/>
    <property type="project" value="TreeGrafter"/>
</dbReference>
<dbReference type="InterPro" id="IPR005149">
    <property type="entry name" value="Tscrpt_reg_PadR_N"/>
</dbReference>
<dbReference type="GO" id="GO:0009097">
    <property type="term" value="P:isoleucine biosynthetic process"/>
    <property type="evidence" value="ECO:0007669"/>
    <property type="project" value="TreeGrafter"/>
</dbReference>
<dbReference type="Gene3D" id="3.40.50.1100">
    <property type="match status" value="2"/>
</dbReference>
<dbReference type="GO" id="GO:0004794">
    <property type="term" value="F:threonine deaminase activity"/>
    <property type="evidence" value="ECO:0007669"/>
    <property type="project" value="TreeGrafter"/>
</dbReference>
<evidence type="ECO:0000256" key="3">
    <source>
        <dbReference type="ARBA" id="ARBA00023239"/>
    </source>
</evidence>
<comment type="caution">
    <text evidence="6">The sequence shown here is derived from an EMBL/GenBank/DDBJ whole genome shotgun (WGS) entry which is preliminary data.</text>
</comment>
<accession>A0A2R7Y7R1</accession>
<dbReference type="EMBL" id="NBVN01000002">
    <property type="protein sequence ID" value="PUA33571.1"/>
    <property type="molecule type" value="Genomic_DNA"/>
</dbReference>
<evidence type="ECO:0000313" key="6">
    <source>
        <dbReference type="EMBL" id="PUA33571.1"/>
    </source>
</evidence>
<dbReference type="AlphaFoldDB" id="A0A2R7Y7R1"/>
<feature type="domain" description="Transcription regulator PadR N-terminal" evidence="5">
    <location>
        <begin position="369"/>
        <end position="441"/>
    </location>
</feature>